<protein>
    <submittedName>
        <fullName evidence="1">Recombination directionality factor</fullName>
    </submittedName>
</protein>
<dbReference type="Pfam" id="PF18897">
    <property type="entry name" value="Gp3-like"/>
    <property type="match status" value="1"/>
</dbReference>
<dbReference type="EMBL" id="MW862981">
    <property type="protein sequence ID" value="QWY81860.1"/>
    <property type="molecule type" value="Genomic_DNA"/>
</dbReference>
<organism evidence="1 2">
    <name type="scientific">Microbacterium phage Honk</name>
    <dbReference type="NCBI Taxonomy" id="2836095"/>
    <lineage>
        <taxon>Viruses</taxon>
        <taxon>Duplodnaviria</taxon>
        <taxon>Heunggongvirae</taxon>
        <taxon>Uroviricota</taxon>
        <taxon>Caudoviricetes</taxon>
        <taxon>Casidaviridae</taxon>
        <taxon>Honkvirus</taxon>
        <taxon>Honkvirus honk</taxon>
    </lineage>
</organism>
<accession>A0A8F3IMS8</accession>
<dbReference type="InterPro" id="IPR043991">
    <property type="entry name" value="Gp3-like"/>
</dbReference>
<dbReference type="Proteomes" id="UP000693682">
    <property type="component" value="Segment"/>
</dbReference>
<proteinExistence type="predicted"/>
<evidence type="ECO:0000313" key="1">
    <source>
        <dbReference type="EMBL" id="QWY81860.1"/>
    </source>
</evidence>
<gene>
    <name evidence="1" type="primary">37</name>
    <name evidence="1" type="ORF">SEA_HONK_37</name>
</gene>
<reference evidence="1" key="1">
    <citation type="submission" date="2021-04" db="EMBL/GenBank/DDBJ databases">
        <authorList>
            <person name="Ulbrich M."/>
            <person name="Aldana K.S."/>
            <person name="Brown J.W."/>
            <person name="Campbell D.M."/>
            <person name="Chai A.E."/>
            <person name="Dalson K.A."/>
            <person name="Dembinski E."/>
            <person name="Gomez D.E."/>
            <person name="Gupta K."/>
            <person name="Guyot M."/>
            <person name="Hocutt K.M."/>
            <person name="Holsinger J.M."/>
            <person name="Ibarra L.A."/>
            <person name="Jeon T.-Y."/>
            <person name="Mackenzie M."/>
            <person name="Marquez I.-P.P."/>
            <person name="Mathenge R.W."/>
            <person name="Mo B.F."/>
            <person name="Nelson S."/>
            <person name="Zepeda J."/>
            <person name="Zhang L.J."/>
            <person name="Ngo R."/>
            <person name="Tse V.Y."/>
            <person name="Garlena R.A."/>
            <person name="Russell D.A."/>
            <person name="Pope W.H."/>
            <person name="Jacobs-Sera D."/>
            <person name="Hatfull G.F."/>
            <person name="Reddi K."/>
            <person name="Moberg-Parker J."/>
            <person name="Freise A.C."/>
        </authorList>
    </citation>
    <scope>NUCLEOTIDE SEQUENCE</scope>
</reference>
<evidence type="ECO:0000313" key="2">
    <source>
        <dbReference type="Proteomes" id="UP000693682"/>
    </source>
</evidence>
<sequence>MALKVFGTDPENQPKQRSSFADDLVGRFHAGYVINNRPATVEEWRVTTGDPDVADRIHELYGGDEPQTIETESENNIEVFTKAASVDIIIERTSALRQRMVLWSRNGKLIYATDGEWKLDDSGNPTDEADPDASLTFAERKAKAKDGTGPEPETTLFFRLADDPELGIFRFRSGGWSLVSDMAYNGTEQTLADAIADSEAGKAKAKLALEPVSFVAKNGPRAGQTVSFIKATITEIVPA</sequence>
<keyword evidence="2" id="KW-1185">Reference proteome</keyword>
<name>A0A8F3IMS8_9CAUD</name>